<dbReference type="KEGG" id="pcav:D3880_17670"/>
<evidence type="ECO:0000313" key="7">
    <source>
        <dbReference type="Proteomes" id="UP000265560"/>
    </source>
</evidence>
<dbReference type="Pfam" id="PF00378">
    <property type="entry name" value="ECH_1"/>
    <property type="match status" value="1"/>
</dbReference>
<dbReference type="InterPro" id="IPR051053">
    <property type="entry name" value="ECH/Chromodomain_protein"/>
</dbReference>
<organism evidence="6 7">
    <name type="scientific">Pseudomonas cavernae</name>
    <dbReference type="NCBI Taxonomy" id="2320867"/>
    <lineage>
        <taxon>Bacteria</taxon>
        <taxon>Pseudomonadati</taxon>
        <taxon>Pseudomonadota</taxon>
        <taxon>Gammaproteobacteria</taxon>
        <taxon>Pseudomonadales</taxon>
        <taxon>Pseudomonadaceae</taxon>
        <taxon>Pseudomonas</taxon>
    </lineage>
</organism>
<evidence type="ECO:0000256" key="2">
    <source>
        <dbReference type="ARBA" id="ARBA00005254"/>
    </source>
</evidence>
<reference evidence="7" key="1">
    <citation type="submission" date="2018-09" db="EMBL/GenBank/DDBJ databases">
        <authorList>
            <person name="Zhu H."/>
        </authorList>
    </citation>
    <scope>NUCLEOTIDE SEQUENCE [LARGE SCALE GENOMIC DNA]</scope>
    <source>
        <strain evidence="7">K2W31S-8</strain>
    </source>
</reference>
<dbReference type="PANTHER" id="PTHR43684:SF1">
    <property type="entry name" value="ENOYL-COA DELTA ISOMERASE 2"/>
    <property type="match status" value="1"/>
</dbReference>
<keyword evidence="4 6" id="KW-0413">Isomerase</keyword>
<dbReference type="AlphaFoldDB" id="A0A385Z4L6"/>
<evidence type="ECO:0000256" key="4">
    <source>
        <dbReference type="ARBA" id="ARBA00023235"/>
    </source>
</evidence>
<dbReference type="GO" id="GO:0004165">
    <property type="term" value="F:delta(3)-delta(2)-enoyl-CoA isomerase activity"/>
    <property type="evidence" value="ECO:0007669"/>
    <property type="project" value="UniProtKB-ARBA"/>
</dbReference>
<dbReference type="EMBL" id="CP032419">
    <property type="protein sequence ID" value="AYC34076.1"/>
    <property type="molecule type" value="Genomic_DNA"/>
</dbReference>
<dbReference type="SUPFAM" id="SSF52096">
    <property type="entry name" value="ClpP/crotonase"/>
    <property type="match status" value="1"/>
</dbReference>
<name>A0A385Z4L6_9PSED</name>
<dbReference type="InterPro" id="IPR029045">
    <property type="entry name" value="ClpP/crotonase-like_dom_sf"/>
</dbReference>
<keyword evidence="3" id="KW-0576">Peroxisome</keyword>
<evidence type="ECO:0000256" key="3">
    <source>
        <dbReference type="ARBA" id="ARBA00023140"/>
    </source>
</evidence>
<protein>
    <submittedName>
        <fullName evidence="6">Enoyl-CoA hydratase/isomerase family protein</fullName>
    </submittedName>
</protein>
<accession>A0A385Z4L6</accession>
<dbReference type="PANTHER" id="PTHR43684">
    <property type="match status" value="1"/>
</dbReference>
<dbReference type="CDD" id="cd06558">
    <property type="entry name" value="crotonase-like"/>
    <property type="match status" value="1"/>
</dbReference>
<dbReference type="InterPro" id="IPR018376">
    <property type="entry name" value="Enoyl-CoA_hyd/isom_CS"/>
</dbReference>
<dbReference type="Gene3D" id="3.90.226.10">
    <property type="entry name" value="2-enoyl-CoA Hydratase, Chain A, domain 1"/>
    <property type="match status" value="1"/>
</dbReference>
<evidence type="ECO:0000256" key="5">
    <source>
        <dbReference type="RuleBase" id="RU003707"/>
    </source>
</evidence>
<dbReference type="OrthoDB" id="9777711at2"/>
<dbReference type="Proteomes" id="UP000265560">
    <property type="component" value="Chromosome"/>
</dbReference>
<comment type="subcellular location">
    <subcellularLocation>
        <location evidence="1">Peroxisome</location>
    </subcellularLocation>
</comment>
<dbReference type="Gene3D" id="1.10.12.10">
    <property type="entry name" value="Lyase 2-enoyl-coa Hydratase, Chain A, domain 2"/>
    <property type="match status" value="1"/>
</dbReference>
<dbReference type="RefSeq" id="WP_119894730.1">
    <property type="nucleotide sequence ID" value="NZ_CP032419.1"/>
</dbReference>
<evidence type="ECO:0000313" key="6">
    <source>
        <dbReference type="EMBL" id="AYC34076.1"/>
    </source>
</evidence>
<sequence>MNPSTIELSIDNGLAILVMARPERKNALTPQMFAELLDALNGLRRNPEVKAVLLTGAGSDFCSGGDVGNMQGEQVEAAVVRRRMEENNRLLLAMADFDKPLIAAVDGVAFGAGFSLALAADFLIASERARFCMAFARLGLGPDLGASYTLPRVVGLQKAKEIIFSAREVPAQEALQLGIALEVHPAETFRARAEELARAMANLSPTGFSMTKRLLGASLESDLVGMLDAEASNQAVCMASNYLKDAAARFARKEPPLYQWPKRKDV</sequence>
<dbReference type="InterPro" id="IPR014748">
    <property type="entry name" value="Enoyl-CoA_hydra_C"/>
</dbReference>
<proteinExistence type="inferred from homology"/>
<keyword evidence="7" id="KW-1185">Reference proteome</keyword>
<dbReference type="PROSITE" id="PS00166">
    <property type="entry name" value="ENOYL_COA_HYDRATASE"/>
    <property type="match status" value="1"/>
</dbReference>
<gene>
    <name evidence="6" type="ORF">D3880_17670</name>
</gene>
<dbReference type="InterPro" id="IPR001753">
    <property type="entry name" value="Enoyl-CoA_hydra/iso"/>
</dbReference>
<evidence type="ECO:0000256" key="1">
    <source>
        <dbReference type="ARBA" id="ARBA00004275"/>
    </source>
</evidence>
<comment type="similarity">
    <text evidence="2 5">Belongs to the enoyl-CoA hydratase/isomerase family.</text>
</comment>